<evidence type="ECO:0000313" key="3">
    <source>
        <dbReference type="Proteomes" id="UP001169027"/>
    </source>
</evidence>
<keyword evidence="1" id="KW-0812">Transmembrane</keyword>
<dbReference type="RefSeq" id="WP_301804446.1">
    <property type="nucleotide sequence ID" value="NZ_JAUJZH010000002.1"/>
</dbReference>
<name>A0ABT8RXY2_9BURK</name>
<protein>
    <submittedName>
        <fullName evidence="2">Uncharacterized protein</fullName>
    </submittedName>
</protein>
<feature type="transmembrane region" description="Helical" evidence="1">
    <location>
        <begin position="36"/>
        <end position="55"/>
    </location>
</feature>
<keyword evidence="1" id="KW-0472">Membrane</keyword>
<keyword evidence="3" id="KW-1185">Reference proteome</keyword>
<reference evidence="2" key="1">
    <citation type="submission" date="2023-06" db="EMBL/GenBank/DDBJ databases">
        <authorList>
            <person name="Jiang Y."/>
            <person name="Liu Q."/>
        </authorList>
    </citation>
    <scope>NUCLEOTIDE SEQUENCE</scope>
    <source>
        <strain evidence="2">CGMCC 1.12090</strain>
    </source>
</reference>
<comment type="caution">
    <text evidence="2">The sequence shown here is derived from an EMBL/GenBank/DDBJ whole genome shotgun (WGS) entry which is preliminary data.</text>
</comment>
<dbReference type="Proteomes" id="UP001169027">
    <property type="component" value="Unassembled WGS sequence"/>
</dbReference>
<keyword evidence="1" id="KW-1133">Transmembrane helix</keyword>
<accession>A0ABT8RXY2</accession>
<evidence type="ECO:0000256" key="1">
    <source>
        <dbReference type="SAM" id="Phobius"/>
    </source>
</evidence>
<gene>
    <name evidence="2" type="ORF">Q2T77_04400</name>
</gene>
<dbReference type="EMBL" id="JAUKVY010000002">
    <property type="protein sequence ID" value="MDO1531522.1"/>
    <property type="molecule type" value="Genomic_DNA"/>
</dbReference>
<evidence type="ECO:0000313" key="2">
    <source>
        <dbReference type="EMBL" id="MDO1531522.1"/>
    </source>
</evidence>
<feature type="transmembrane region" description="Helical" evidence="1">
    <location>
        <begin position="67"/>
        <end position="86"/>
    </location>
</feature>
<organism evidence="2 3">
    <name type="scientific">Variovorax ginsengisoli</name>
    <dbReference type="NCBI Taxonomy" id="363844"/>
    <lineage>
        <taxon>Bacteria</taxon>
        <taxon>Pseudomonadati</taxon>
        <taxon>Pseudomonadota</taxon>
        <taxon>Betaproteobacteria</taxon>
        <taxon>Burkholderiales</taxon>
        <taxon>Comamonadaceae</taxon>
        <taxon>Variovorax</taxon>
    </lineage>
</organism>
<proteinExistence type="predicted"/>
<sequence>MTSFIHVEKPATHPGIVRAEAAIEQVRAARRGFDGARGLAALLLAAIVSSLLVVADRLVSITQEGGLMVAWLVLWAVAFIGLAFFAGTARSLAVRTIAAARNVAKRRAAARADERFLAYAKHDPRIMNELNVIATHQQAVDAPVPTLHDALRRVNLGQYY</sequence>